<dbReference type="InterPro" id="IPR038713">
    <property type="entry name" value="Terminase_Gp1_N_sf"/>
</dbReference>
<proteinExistence type="predicted"/>
<dbReference type="KEGG" id="fki:FK004_12620"/>
<name>A0A2S1LQT5_9FLAO</name>
<keyword evidence="4" id="KW-1185">Reference proteome</keyword>
<gene>
    <name evidence="3" type="ORF">FK004_12620</name>
</gene>
<dbReference type="Proteomes" id="UP000244677">
    <property type="component" value="Chromosome"/>
</dbReference>
<dbReference type="PANTHER" id="PTHR41328">
    <property type="entry name" value="TERMINASE SMALL SUBUNIT-RELATED"/>
    <property type="match status" value="1"/>
</dbReference>
<dbReference type="Pfam" id="PF03592">
    <property type="entry name" value="Terminase_2"/>
    <property type="match status" value="1"/>
</dbReference>
<dbReference type="InterPro" id="IPR005335">
    <property type="entry name" value="Terminase_ssu"/>
</dbReference>
<reference evidence="3 4" key="1">
    <citation type="submission" date="2017-04" db="EMBL/GenBank/DDBJ databases">
        <title>Complete genome sequence of Flavobacterium kingsejong AJ004.</title>
        <authorList>
            <person name="Lee P.C."/>
        </authorList>
    </citation>
    <scope>NUCLEOTIDE SEQUENCE [LARGE SCALE GENOMIC DNA]</scope>
    <source>
        <strain evidence="3 4">AJ004</strain>
    </source>
</reference>
<keyword evidence="1" id="KW-1188">Viral release from host cell</keyword>
<evidence type="ECO:0000313" key="3">
    <source>
        <dbReference type="EMBL" id="AWG26006.1"/>
    </source>
</evidence>
<dbReference type="PANTHER" id="PTHR41328:SF2">
    <property type="entry name" value="TERMINASE SMALL SUBUNIT"/>
    <property type="match status" value="1"/>
</dbReference>
<keyword evidence="2" id="KW-0231">Viral genome packaging</keyword>
<dbReference type="AlphaFoldDB" id="A0A2S1LQT5"/>
<evidence type="ECO:0000313" key="4">
    <source>
        <dbReference type="Proteomes" id="UP000244677"/>
    </source>
</evidence>
<dbReference type="Gene3D" id="1.10.10.1400">
    <property type="entry name" value="Terminase, small subunit, N-terminal DNA-binding domain, HTH motif"/>
    <property type="match status" value="1"/>
</dbReference>
<evidence type="ECO:0000256" key="1">
    <source>
        <dbReference type="ARBA" id="ARBA00022612"/>
    </source>
</evidence>
<organism evidence="3 4">
    <name type="scientific">Flavobacterium kingsejongi</name>
    <dbReference type="NCBI Taxonomy" id="1678728"/>
    <lineage>
        <taxon>Bacteria</taxon>
        <taxon>Pseudomonadati</taxon>
        <taxon>Bacteroidota</taxon>
        <taxon>Flavobacteriia</taxon>
        <taxon>Flavobacteriales</taxon>
        <taxon>Flavobacteriaceae</taxon>
        <taxon>Flavobacterium</taxon>
    </lineage>
</organism>
<dbReference type="OrthoDB" id="1338457at2"/>
<dbReference type="GO" id="GO:0051276">
    <property type="term" value="P:chromosome organization"/>
    <property type="evidence" value="ECO:0007669"/>
    <property type="project" value="InterPro"/>
</dbReference>
<dbReference type="RefSeq" id="WP_108737545.1">
    <property type="nucleotide sequence ID" value="NZ_CP020919.1"/>
</dbReference>
<dbReference type="EMBL" id="CP020919">
    <property type="protein sequence ID" value="AWG26006.1"/>
    <property type="molecule type" value="Genomic_DNA"/>
</dbReference>
<sequence>MIQCLTIKQENYCQAYVRLGNKSVAYREAYSASKMKPETVNRAAFELHENPNITARIKEIQHDLYKRNQMSIDECISILSDIARFDIVDIYDESGNLKKIQEIPKSARNSIEQIESFEEFEGRGIERKSTGINRKIKTSDKQAAIDKLIRYMGGYNKDNEQKQTNITLFEIPKNGRD</sequence>
<protein>
    <recommendedName>
        <fullName evidence="5">Terminase small subunit</fullName>
    </recommendedName>
</protein>
<evidence type="ECO:0000256" key="2">
    <source>
        <dbReference type="ARBA" id="ARBA00023219"/>
    </source>
</evidence>
<evidence type="ECO:0008006" key="5">
    <source>
        <dbReference type="Google" id="ProtNLM"/>
    </source>
</evidence>
<accession>A0A2S1LQT5</accession>
<dbReference type="InterPro" id="IPR052404">
    <property type="entry name" value="SPP1-like_terminase"/>
</dbReference>